<dbReference type="Pfam" id="PF12708">
    <property type="entry name" value="Pect-lyase_RHGA_epim"/>
    <property type="match status" value="2"/>
</dbReference>
<gene>
    <name evidence="3" type="ORF">JR316_012244</name>
</gene>
<feature type="domain" description="Rhamnogalacturonase A/B/Epimerase-like pectate lyase" evidence="2">
    <location>
        <begin position="419"/>
        <end position="477"/>
    </location>
</feature>
<dbReference type="GO" id="GO:0004650">
    <property type="term" value="F:polygalacturonase activity"/>
    <property type="evidence" value="ECO:0007669"/>
    <property type="project" value="InterPro"/>
</dbReference>
<dbReference type="PANTHER" id="PTHR33928:SF2">
    <property type="entry name" value="PECTATE LYASE SUPERFAMILY PROTEIN DOMAIN-CONTAINING PROTEIN-RELATED"/>
    <property type="match status" value="1"/>
</dbReference>
<dbReference type="InterPro" id="IPR039279">
    <property type="entry name" value="QRT3-like"/>
</dbReference>
<evidence type="ECO:0000259" key="2">
    <source>
        <dbReference type="Pfam" id="PF12708"/>
    </source>
</evidence>
<dbReference type="InterPro" id="IPR024535">
    <property type="entry name" value="RHGA/B-epi-like_pectate_lyase"/>
</dbReference>
<feature type="domain" description="Rhamnogalacturonase A/B/Epimerase-like pectate lyase" evidence="2">
    <location>
        <begin position="58"/>
        <end position="285"/>
    </location>
</feature>
<feature type="region of interest" description="Disordered" evidence="1">
    <location>
        <begin position="10"/>
        <end position="33"/>
    </location>
</feature>
<dbReference type="Gene3D" id="2.160.20.10">
    <property type="entry name" value="Single-stranded right-handed beta-helix, Pectin lyase-like"/>
    <property type="match status" value="2"/>
</dbReference>
<dbReference type="CDD" id="cd23668">
    <property type="entry name" value="GH55_beta13glucanase-like"/>
    <property type="match status" value="1"/>
</dbReference>
<comment type="caution">
    <text evidence="3">The sequence shown here is derived from an EMBL/GenBank/DDBJ whole genome shotgun (WGS) entry which is preliminary data.</text>
</comment>
<name>A0A8H7XMW1_PSICU</name>
<sequence length="647" mass="69539">MPLKTVLRKWQSIASPGPRSSDENQGRSTTSSSPFWMEKIKHQGISPFNANPSTYKVFRNVKDYGAVGDGIHDDTMAINRAIREQNRCGGGTCPSSTVSPAVVYFPQGIYLISAPIIPYYYTQLIGDAKVPPTLLAAKSFNGFAVIDANPYIPGGGGAQYFQATNNFHRSIRNFVIDVRQVPPEKQQGTGIHWQVAQATSLINIVFEMSTAPNTAHQGIWMENGSGGFMGDLVFNGGKFGIWGGNQQFTVRNITINNAQIGVYSLWNWGWTYQDLKINNCQVGFDIATGGVTTEAQTTGAQAIIDAVVTNTPCFVRTSQPSNGSLAGSLVISNAKFTDVPVAVGVLNGSTVLEGTSGAEKTKIIETWVQGNVYKSGNGKGIFLKGTVPSLVKASSLLDDEGKIVSRGHPQYEEYDASDFVSARDHGAKGDGITDDTEALQSLFNKFSDQKIIFLDAGFYIVTSTLTIPAGTRLVGECWSVLAGKGPLFQNQDAPQVVFRVGERGQEPATGVTEITDVVFTTVGPAPGAVVVEWNVREPEGMKAAAGMWDTHIRLAGSSGTNLEGTTCPKSGERGYDSCYAAFLALHITPLATGYFEGTWVWLADHDLDLSGEKQITVYAGRGILSESQGPVWMVGTACRRLHSILPT</sequence>
<proteinExistence type="predicted"/>
<dbReference type="InterPro" id="IPR012334">
    <property type="entry name" value="Pectin_lyas_fold"/>
</dbReference>
<reference evidence="3" key="1">
    <citation type="submission" date="2021-02" db="EMBL/GenBank/DDBJ databases">
        <title>Psilocybe cubensis genome.</title>
        <authorList>
            <person name="Mckernan K.J."/>
            <person name="Crawford S."/>
            <person name="Trippe A."/>
            <person name="Kane L.T."/>
            <person name="Mclaughlin S."/>
        </authorList>
    </citation>
    <scope>NUCLEOTIDE SEQUENCE [LARGE SCALE GENOMIC DNA]</scope>
    <source>
        <strain evidence="3">MGC-MH-2018</strain>
    </source>
</reference>
<dbReference type="SUPFAM" id="SSF51126">
    <property type="entry name" value="Pectin lyase-like"/>
    <property type="match status" value="2"/>
</dbReference>
<dbReference type="OrthoDB" id="1046782at2759"/>
<accession>A0A8H7XMW1</accession>
<evidence type="ECO:0000313" key="3">
    <source>
        <dbReference type="EMBL" id="KAG5162856.1"/>
    </source>
</evidence>
<dbReference type="AlphaFoldDB" id="A0A8H7XMW1"/>
<organism evidence="3">
    <name type="scientific">Psilocybe cubensis</name>
    <name type="common">Psychedelic mushroom</name>
    <name type="synonym">Stropharia cubensis</name>
    <dbReference type="NCBI Taxonomy" id="181762"/>
    <lineage>
        <taxon>Eukaryota</taxon>
        <taxon>Fungi</taxon>
        <taxon>Dikarya</taxon>
        <taxon>Basidiomycota</taxon>
        <taxon>Agaricomycotina</taxon>
        <taxon>Agaricomycetes</taxon>
        <taxon>Agaricomycetidae</taxon>
        <taxon>Agaricales</taxon>
        <taxon>Agaricineae</taxon>
        <taxon>Strophariaceae</taxon>
        <taxon>Psilocybe</taxon>
    </lineage>
</organism>
<evidence type="ECO:0000256" key="1">
    <source>
        <dbReference type="SAM" id="MobiDB-lite"/>
    </source>
</evidence>
<protein>
    <recommendedName>
        <fullName evidence="2">Rhamnogalacturonase A/B/Epimerase-like pectate lyase domain-containing protein</fullName>
    </recommendedName>
</protein>
<dbReference type="PANTHER" id="PTHR33928">
    <property type="entry name" value="POLYGALACTURONASE QRT3"/>
    <property type="match status" value="1"/>
</dbReference>
<dbReference type="InterPro" id="IPR011050">
    <property type="entry name" value="Pectin_lyase_fold/virulence"/>
</dbReference>
<dbReference type="EMBL" id="JAFIQS010000017">
    <property type="protein sequence ID" value="KAG5162856.1"/>
    <property type="molecule type" value="Genomic_DNA"/>
</dbReference>